<dbReference type="EMBL" id="JAGINP010000001">
    <property type="protein sequence ID" value="MBP2290644.1"/>
    <property type="molecule type" value="Genomic_DNA"/>
</dbReference>
<sequence>MMKLVVHDGNSAAGLLLTGFSHMHEVVRVLRSLEEADSASVLLESFARRCLDAGIAFDSTDPLTACTFCSSLVEVEVHAEPGTPAAHFVRLYHRDASGVLCRLHHGTLHAVARQLRCDEGPRLPFPPAIAASALHGRA</sequence>
<comment type="caution">
    <text evidence="1">The sequence shown here is derived from an EMBL/GenBank/DDBJ whole genome shotgun (WGS) entry which is preliminary data.</text>
</comment>
<organism evidence="1 2">
    <name type="scientific">Azospirillum rugosum</name>
    <dbReference type="NCBI Taxonomy" id="416170"/>
    <lineage>
        <taxon>Bacteria</taxon>
        <taxon>Pseudomonadati</taxon>
        <taxon>Pseudomonadota</taxon>
        <taxon>Alphaproteobacteria</taxon>
        <taxon>Rhodospirillales</taxon>
        <taxon>Azospirillaceae</taxon>
        <taxon>Azospirillum</taxon>
    </lineage>
</organism>
<name>A0ABS4SEN4_9PROT</name>
<evidence type="ECO:0000313" key="2">
    <source>
        <dbReference type="Proteomes" id="UP000781958"/>
    </source>
</evidence>
<dbReference type="Proteomes" id="UP000781958">
    <property type="component" value="Unassembled WGS sequence"/>
</dbReference>
<evidence type="ECO:0000313" key="1">
    <source>
        <dbReference type="EMBL" id="MBP2290644.1"/>
    </source>
</evidence>
<proteinExistence type="predicted"/>
<gene>
    <name evidence="1" type="ORF">J2851_000381</name>
</gene>
<protein>
    <submittedName>
        <fullName evidence="1">Uncharacterized protein</fullName>
    </submittedName>
</protein>
<dbReference type="RefSeq" id="WP_209762995.1">
    <property type="nucleotide sequence ID" value="NZ_JAGINP010000001.1"/>
</dbReference>
<keyword evidence="2" id="KW-1185">Reference proteome</keyword>
<accession>A0ABS4SEN4</accession>
<reference evidence="1 2" key="1">
    <citation type="submission" date="2021-03" db="EMBL/GenBank/DDBJ databases">
        <title>Genomic Encyclopedia of Type Strains, Phase III (KMG-III): the genomes of soil and plant-associated and newly described type strains.</title>
        <authorList>
            <person name="Whitman W."/>
        </authorList>
    </citation>
    <scope>NUCLEOTIDE SEQUENCE [LARGE SCALE GENOMIC DNA]</scope>
    <source>
        <strain evidence="1 2">IMMIB AFH-6</strain>
    </source>
</reference>